<evidence type="ECO:0000256" key="1">
    <source>
        <dbReference type="SAM" id="MobiDB-lite"/>
    </source>
</evidence>
<gene>
    <name evidence="3" type="ORF">E8E13_006786</name>
</gene>
<keyword evidence="4" id="KW-1185">Reference proteome</keyword>
<protein>
    <recommendedName>
        <fullName evidence="2">2EXR domain-containing protein</fullName>
    </recommendedName>
</protein>
<name>A0A9P4TDG6_CURKU</name>
<proteinExistence type="predicted"/>
<reference evidence="3" key="1">
    <citation type="submission" date="2019-04" db="EMBL/GenBank/DDBJ databases">
        <title>Sequencing of skin fungus with MAO and IRED activity.</title>
        <authorList>
            <person name="Marsaioli A.J."/>
            <person name="Bonatto J.M.C."/>
            <person name="Reis Junior O."/>
        </authorList>
    </citation>
    <scope>NUCLEOTIDE SEQUENCE</scope>
    <source>
        <strain evidence="3">30M1</strain>
    </source>
</reference>
<evidence type="ECO:0000313" key="4">
    <source>
        <dbReference type="Proteomes" id="UP000801428"/>
    </source>
</evidence>
<dbReference type="Proteomes" id="UP000801428">
    <property type="component" value="Unassembled WGS sequence"/>
</dbReference>
<dbReference type="AlphaFoldDB" id="A0A9P4TDG6"/>
<sequence>MAPSKPSLPPEPVGRDIVSDSSKVAKRPKRRYHRFGNGALNVTPKGRDENEIFRRNQSSPLLQLPPEIRDSIWRYALGNKVFLAKYNTRGKGRFVPSKSESNDSVALLRTCRQVYSEAATHHLTLGWFVFDEYWAVQRSFGAMKPWQRKQIKQIRLSVDKFSTLTTWDRESITFFSSLASKHRKLPSAVKEVEFLFHYGEDTADADIQTRADQSLEHFKNNPKGLNLRNLDYVLTARGGKGNPESFRSY</sequence>
<comment type="caution">
    <text evidence="3">The sequence shown here is derived from an EMBL/GenBank/DDBJ whole genome shotgun (WGS) entry which is preliminary data.</text>
</comment>
<feature type="domain" description="2EXR" evidence="2">
    <location>
        <begin position="63"/>
        <end position="122"/>
    </location>
</feature>
<dbReference type="InterPro" id="IPR045518">
    <property type="entry name" value="2EXR"/>
</dbReference>
<organism evidence="3 4">
    <name type="scientific">Curvularia kusanoi</name>
    <name type="common">Cochliobolus kusanoi</name>
    <dbReference type="NCBI Taxonomy" id="90978"/>
    <lineage>
        <taxon>Eukaryota</taxon>
        <taxon>Fungi</taxon>
        <taxon>Dikarya</taxon>
        <taxon>Ascomycota</taxon>
        <taxon>Pezizomycotina</taxon>
        <taxon>Dothideomycetes</taxon>
        <taxon>Pleosporomycetidae</taxon>
        <taxon>Pleosporales</taxon>
        <taxon>Pleosporineae</taxon>
        <taxon>Pleosporaceae</taxon>
        <taxon>Curvularia</taxon>
    </lineage>
</organism>
<evidence type="ECO:0000313" key="3">
    <source>
        <dbReference type="EMBL" id="KAF3001929.1"/>
    </source>
</evidence>
<dbReference type="PANTHER" id="PTHR38790:SF4">
    <property type="entry name" value="2EXR DOMAIN-CONTAINING PROTEIN"/>
    <property type="match status" value="1"/>
</dbReference>
<dbReference type="PANTHER" id="PTHR38790">
    <property type="entry name" value="2EXR DOMAIN-CONTAINING PROTEIN-RELATED"/>
    <property type="match status" value="1"/>
</dbReference>
<dbReference type="Pfam" id="PF20150">
    <property type="entry name" value="2EXR"/>
    <property type="match status" value="1"/>
</dbReference>
<dbReference type="OrthoDB" id="5413827at2759"/>
<evidence type="ECO:0000259" key="2">
    <source>
        <dbReference type="Pfam" id="PF20150"/>
    </source>
</evidence>
<feature type="region of interest" description="Disordered" evidence="1">
    <location>
        <begin position="1"/>
        <end position="30"/>
    </location>
</feature>
<dbReference type="EMBL" id="SWKU01000012">
    <property type="protein sequence ID" value="KAF3001929.1"/>
    <property type="molecule type" value="Genomic_DNA"/>
</dbReference>
<feature type="compositionally biased region" description="Pro residues" evidence="1">
    <location>
        <begin position="1"/>
        <end position="12"/>
    </location>
</feature>
<accession>A0A9P4TDG6</accession>